<keyword evidence="6 11" id="KW-0256">Endoplasmic reticulum</keyword>
<sequence length="541" mass="59484">VKNSFAYVLARQHAALSPADIKSCSRREVDDRYVLDGIISASLTMKLGMSVPAHNASAEIDLVSFLQSKTQQHDAIFTEAVQLLEAMKSSPSCNRIAASRLVASCRSIGGTTSHTEPSTYLALEHVRSLYAARLAVCELDGAGASIPPPCLPVTLETPRKKGFFDFSSSHKTTTTTADSMPTEILESCLRSLESRPQWWTSYSNSRQNAVVICQATRLETEKEELLELHRSIVESSIKLSHGLKEALQMASAETSQRQAFVEATAALQAKLTQDLEATEIGFRALLGNLMESIESAVDSAVTTATSALARVHEDATSFEKDIRNATNEVNYLRQMLQAVYDEALTREAQTVHAHEQNVEKQNELALSLQSRLESLVQGDVARLSQNVETFDASLSWLSERLGLILQQELSLSARLRNFETSLESSQSKAEALHTAQLQQFDALKAQYRLQQHMETNFQISQALLDKATATVANLQAMIDETTTRYRDSPILGNIIGPYSAWTVCGLLLSFIGAHNPRLALAALLIGAVHLTVTRFYHGVLF</sequence>
<evidence type="ECO:0000256" key="11">
    <source>
        <dbReference type="RuleBase" id="RU368082"/>
    </source>
</evidence>
<feature type="non-terminal residue" evidence="12">
    <location>
        <position position="541"/>
    </location>
</feature>
<evidence type="ECO:0000256" key="6">
    <source>
        <dbReference type="ARBA" id="ARBA00022824"/>
    </source>
</evidence>
<dbReference type="PANTHER" id="PTHR28012">
    <property type="entry name" value="NUCLEAR FUSION PROTEIN KAR5"/>
    <property type="match status" value="1"/>
</dbReference>
<organism evidence="12 13">
    <name type="scientific">Aspergillus udagawae</name>
    <dbReference type="NCBI Taxonomy" id="91492"/>
    <lineage>
        <taxon>Eukaryota</taxon>
        <taxon>Fungi</taxon>
        <taxon>Dikarya</taxon>
        <taxon>Ascomycota</taxon>
        <taxon>Pezizomycotina</taxon>
        <taxon>Eurotiomycetes</taxon>
        <taxon>Eurotiomycetidae</taxon>
        <taxon>Eurotiales</taxon>
        <taxon>Aspergillaceae</taxon>
        <taxon>Aspergillus</taxon>
        <taxon>Aspergillus subgen. Fumigati</taxon>
    </lineage>
</organism>
<comment type="caution">
    <text evidence="12">The sequence shown here is derived from an EMBL/GenBank/DDBJ whole genome shotgun (WGS) entry which is preliminary data.</text>
</comment>
<dbReference type="GO" id="GO:0000742">
    <property type="term" value="P:karyogamy involved in conjugation with cellular fusion"/>
    <property type="evidence" value="ECO:0007669"/>
    <property type="project" value="UniProtKB-UniRule"/>
</dbReference>
<name>A0A8H3MZ16_9EURO</name>
<evidence type="ECO:0000256" key="4">
    <source>
        <dbReference type="ARBA" id="ARBA00022692"/>
    </source>
</evidence>
<evidence type="ECO:0000313" key="13">
    <source>
        <dbReference type="Proteomes" id="UP000465221"/>
    </source>
</evidence>
<evidence type="ECO:0000256" key="10">
    <source>
        <dbReference type="ARBA" id="ARBA00023242"/>
    </source>
</evidence>
<keyword evidence="9" id="KW-0325">Glycoprotein</keyword>
<keyword evidence="10 11" id="KW-0539">Nucleus</keyword>
<keyword evidence="8 11" id="KW-0472">Membrane</keyword>
<comment type="function">
    <text evidence="1 11">Required for nuclear membrane fusion during karyogamy.</text>
</comment>
<evidence type="ECO:0000256" key="1">
    <source>
        <dbReference type="ARBA" id="ARBA00003389"/>
    </source>
</evidence>
<comment type="similarity">
    <text evidence="2 11">Belongs to the KAR5 family.</text>
</comment>
<accession>A0A8H3MZ16</accession>
<evidence type="ECO:0000256" key="3">
    <source>
        <dbReference type="ARBA" id="ARBA00022459"/>
    </source>
</evidence>
<dbReference type="GO" id="GO:0048288">
    <property type="term" value="P:nuclear membrane fusion involved in karyogamy"/>
    <property type="evidence" value="ECO:0007669"/>
    <property type="project" value="UniProtKB-UniRule"/>
</dbReference>
<comment type="subcellular location">
    <subcellularLocation>
        <location evidence="11">Endoplasmic reticulum membrane</location>
    </subcellularLocation>
    <subcellularLocation>
        <location evidence="11">Nucleus membrane</location>
    </subcellularLocation>
</comment>
<keyword evidence="3 11" id="KW-0415">Karyogamy</keyword>
<evidence type="ECO:0000256" key="8">
    <source>
        <dbReference type="ARBA" id="ARBA00023136"/>
    </source>
</evidence>
<dbReference type="InterPro" id="IPR007292">
    <property type="entry name" value="Nuclear_fusion_Kar5"/>
</dbReference>
<feature type="transmembrane region" description="Helical" evidence="11">
    <location>
        <begin position="490"/>
        <end position="511"/>
    </location>
</feature>
<evidence type="ECO:0000256" key="7">
    <source>
        <dbReference type="ARBA" id="ARBA00022989"/>
    </source>
</evidence>
<keyword evidence="4 11" id="KW-0812">Transmembrane</keyword>
<feature type="transmembrane region" description="Helical" evidence="11">
    <location>
        <begin position="518"/>
        <end position="536"/>
    </location>
</feature>
<evidence type="ECO:0000256" key="9">
    <source>
        <dbReference type="ARBA" id="ARBA00023180"/>
    </source>
</evidence>
<dbReference type="GO" id="GO:0031965">
    <property type="term" value="C:nuclear membrane"/>
    <property type="evidence" value="ECO:0007669"/>
    <property type="project" value="UniProtKB-SubCell"/>
</dbReference>
<dbReference type="Pfam" id="PF04163">
    <property type="entry name" value="Tht1"/>
    <property type="match status" value="1"/>
</dbReference>
<proteinExistence type="inferred from homology"/>
<dbReference type="PANTHER" id="PTHR28012:SF1">
    <property type="entry name" value="NUCLEAR FUSION PROTEIN KAR5"/>
    <property type="match status" value="1"/>
</dbReference>
<evidence type="ECO:0000256" key="2">
    <source>
        <dbReference type="ARBA" id="ARBA00010473"/>
    </source>
</evidence>
<gene>
    <name evidence="12" type="ORF">IFM46972_00460</name>
</gene>
<dbReference type="EMBL" id="BLKC01000002">
    <property type="protein sequence ID" value="GFF22814.1"/>
    <property type="molecule type" value="Genomic_DNA"/>
</dbReference>
<dbReference type="GO" id="GO:0005789">
    <property type="term" value="C:endoplasmic reticulum membrane"/>
    <property type="evidence" value="ECO:0007669"/>
    <property type="project" value="UniProtKB-SubCell"/>
</dbReference>
<protein>
    <recommendedName>
        <fullName evidence="14">Nuclear fusion protein KAR5</fullName>
    </recommendedName>
</protein>
<evidence type="ECO:0000313" key="12">
    <source>
        <dbReference type="EMBL" id="GFF22814.1"/>
    </source>
</evidence>
<keyword evidence="7 11" id="KW-1133">Transmembrane helix</keyword>
<reference evidence="12 13" key="1">
    <citation type="submission" date="2020-01" db="EMBL/GenBank/DDBJ databases">
        <title>Draft genome sequence of Aspergillus udagawae IFM 46972.</title>
        <authorList>
            <person name="Takahashi H."/>
            <person name="Yaguchi T."/>
        </authorList>
    </citation>
    <scope>NUCLEOTIDE SEQUENCE [LARGE SCALE GENOMIC DNA]</scope>
    <source>
        <strain evidence="12 13">IFM 46972</strain>
    </source>
</reference>
<evidence type="ECO:0000256" key="5">
    <source>
        <dbReference type="ARBA" id="ARBA00022729"/>
    </source>
</evidence>
<dbReference type="AlphaFoldDB" id="A0A8H3MZ16"/>
<evidence type="ECO:0008006" key="14">
    <source>
        <dbReference type="Google" id="ProtNLM"/>
    </source>
</evidence>
<dbReference type="Proteomes" id="UP000465221">
    <property type="component" value="Unassembled WGS sequence"/>
</dbReference>
<keyword evidence="5 11" id="KW-0732">Signal</keyword>